<dbReference type="Gene3D" id="2.30.42.10">
    <property type="match status" value="1"/>
</dbReference>
<evidence type="ECO:0000259" key="12">
    <source>
        <dbReference type="PROSITE" id="PS50106"/>
    </source>
</evidence>
<dbReference type="PROSITE" id="PS50106">
    <property type="entry name" value="PDZ"/>
    <property type="match status" value="1"/>
</dbReference>
<dbReference type="Pfam" id="PF17820">
    <property type="entry name" value="PDZ_6"/>
    <property type="match status" value="1"/>
</dbReference>
<evidence type="ECO:0000256" key="2">
    <source>
        <dbReference type="ARBA" id="ARBA00004141"/>
    </source>
</evidence>
<feature type="transmembrane region" description="Helical" evidence="11">
    <location>
        <begin position="307"/>
        <end position="326"/>
    </location>
</feature>
<dbReference type="PANTHER" id="PTHR42837">
    <property type="entry name" value="REGULATOR OF SIGMA-E PROTEASE RSEP"/>
    <property type="match status" value="1"/>
</dbReference>
<dbReference type="EC" id="3.4.24.-" evidence="11"/>
<dbReference type="CDD" id="cd23081">
    <property type="entry name" value="cpPDZ_EcRseP-like"/>
    <property type="match status" value="1"/>
</dbReference>
<evidence type="ECO:0000256" key="1">
    <source>
        <dbReference type="ARBA" id="ARBA00001947"/>
    </source>
</evidence>
<name>A0ABN1EQS6_9PROT</name>
<keyword evidence="7 11" id="KW-0862">Zinc</keyword>
<feature type="transmembrane region" description="Helical" evidence="11">
    <location>
        <begin position="7"/>
        <end position="29"/>
    </location>
</feature>
<reference evidence="13 14" key="1">
    <citation type="journal article" date="2019" name="Int. J. Syst. Evol. Microbiol.">
        <title>The Global Catalogue of Microorganisms (GCM) 10K type strain sequencing project: providing services to taxonomists for standard genome sequencing and annotation.</title>
        <authorList>
            <consortium name="The Broad Institute Genomics Platform"/>
            <consortium name="The Broad Institute Genome Sequencing Center for Infectious Disease"/>
            <person name="Wu L."/>
            <person name="Ma J."/>
        </authorList>
    </citation>
    <scope>NUCLEOTIDE SEQUENCE [LARGE SCALE GENOMIC DNA]</scope>
    <source>
        <strain evidence="13 14">JCM 15089</strain>
    </source>
</reference>
<keyword evidence="11" id="KW-0479">Metal-binding</keyword>
<evidence type="ECO:0000256" key="8">
    <source>
        <dbReference type="ARBA" id="ARBA00022989"/>
    </source>
</evidence>
<keyword evidence="10 11" id="KW-0472">Membrane</keyword>
<evidence type="ECO:0000256" key="9">
    <source>
        <dbReference type="ARBA" id="ARBA00023049"/>
    </source>
</evidence>
<feature type="transmembrane region" description="Helical" evidence="11">
    <location>
        <begin position="117"/>
        <end position="141"/>
    </location>
</feature>
<protein>
    <recommendedName>
        <fullName evidence="11">Zinc metalloprotease</fullName>
        <ecNumber evidence="11">3.4.24.-</ecNumber>
    </recommendedName>
</protein>
<dbReference type="EMBL" id="BAAADD010000005">
    <property type="protein sequence ID" value="GAA0572166.1"/>
    <property type="molecule type" value="Genomic_DNA"/>
</dbReference>
<dbReference type="SUPFAM" id="SSF50156">
    <property type="entry name" value="PDZ domain-like"/>
    <property type="match status" value="1"/>
</dbReference>
<evidence type="ECO:0000256" key="3">
    <source>
        <dbReference type="ARBA" id="ARBA00007931"/>
    </source>
</evidence>
<keyword evidence="6 11" id="KW-0378">Hydrolase</keyword>
<evidence type="ECO:0000313" key="14">
    <source>
        <dbReference type="Proteomes" id="UP001499951"/>
    </source>
</evidence>
<dbReference type="InterPro" id="IPR041489">
    <property type="entry name" value="PDZ_6"/>
</dbReference>
<evidence type="ECO:0000256" key="11">
    <source>
        <dbReference type="RuleBase" id="RU362031"/>
    </source>
</evidence>
<dbReference type="RefSeq" id="WP_166934315.1">
    <property type="nucleotide sequence ID" value="NZ_BAAADD010000005.1"/>
</dbReference>
<comment type="similarity">
    <text evidence="3 11">Belongs to the peptidase M50B family.</text>
</comment>
<evidence type="ECO:0000256" key="4">
    <source>
        <dbReference type="ARBA" id="ARBA00022670"/>
    </source>
</evidence>
<comment type="subcellular location">
    <subcellularLocation>
        <location evidence="2">Membrane</location>
        <topology evidence="2">Multi-pass membrane protein</topology>
    </subcellularLocation>
</comment>
<dbReference type="GO" id="GO:0008237">
    <property type="term" value="F:metallopeptidase activity"/>
    <property type="evidence" value="ECO:0007669"/>
    <property type="project" value="UniProtKB-KW"/>
</dbReference>
<keyword evidence="9 11" id="KW-0482">Metalloprotease</keyword>
<evidence type="ECO:0000256" key="7">
    <source>
        <dbReference type="ARBA" id="ARBA00022833"/>
    </source>
</evidence>
<dbReference type="InterPro" id="IPR008915">
    <property type="entry name" value="Peptidase_M50"/>
</dbReference>
<dbReference type="NCBIfam" id="TIGR00054">
    <property type="entry name" value="RIP metalloprotease RseP"/>
    <property type="match status" value="1"/>
</dbReference>
<dbReference type="Proteomes" id="UP001499951">
    <property type="component" value="Unassembled WGS sequence"/>
</dbReference>
<organism evidence="13 14">
    <name type="scientific">Rhizomicrobium electricum</name>
    <dbReference type="NCBI Taxonomy" id="480070"/>
    <lineage>
        <taxon>Bacteria</taxon>
        <taxon>Pseudomonadati</taxon>
        <taxon>Pseudomonadota</taxon>
        <taxon>Alphaproteobacteria</taxon>
        <taxon>Micropepsales</taxon>
        <taxon>Micropepsaceae</taxon>
        <taxon>Rhizomicrobium</taxon>
    </lineage>
</organism>
<keyword evidence="8 11" id="KW-1133">Transmembrane helix</keyword>
<dbReference type="CDD" id="cd06163">
    <property type="entry name" value="S2P-M50_PDZ_RseP-like"/>
    <property type="match status" value="1"/>
</dbReference>
<dbReference type="SMART" id="SM00228">
    <property type="entry name" value="PDZ"/>
    <property type="match status" value="1"/>
</dbReference>
<feature type="domain" description="PDZ" evidence="12">
    <location>
        <begin position="141"/>
        <end position="204"/>
    </location>
</feature>
<evidence type="ECO:0000313" key="13">
    <source>
        <dbReference type="EMBL" id="GAA0572166.1"/>
    </source>
</evidence>
<proteinExistence type="inferred from homology"/>
<dbReference type="Pfam" id="PF02163">
    <property type="entry name" value="Peptidase_M50"/>
    <property type="match status" value="1"/>
</dbReference>
<comment type="cofactor">
    <cofactor evidence="1 11">
        <name>Zn(2+)</name>
        <dbReference type="ChEBI" id="CHEBI:29105"/>
    </cofactor>
</comment>
<dbReference type="PANTHER" id="PTHR42837:SF2">
    <property type="entry name" value="MEMBRANE METALLOPROTEASE ARASP2, CHLOROPLASTIC-RELATED"/>
    <property type="match status" value="1"/>
</dbReference>
<keyword evidence="5 11" id="KW-0812">Transmembrane</keyword>
<dbReference type="InterPro" id="IPR036034">
    <property type="entry name" value="PDZ_sf"/>
</dbReference>
<keyword evidence="14" id="KW-1185">Reference proteome</keyword>
<evidence type="ECO:0000256" key="5">
    <source>
        <dbReference type="ARBA" id="ARBA00022692"/>
    </source>
</evidence>
<keyword evidence="4" id="KW-0645">Protease</keyword>
<evidence type="ECO:0000256" key="6">
    <source>
        <dbReference type="ARBA" id="ARBA00022801"/>
    </source>
</evidence>
<accession>A0ABN1EQS6</accession>
<sequence>MLTMIRDLIAAAPVGVPAFIFVIALVVFFHELGHFLMARACGVAIDTFSIGFGGEIYGWNDSKGTRWKVCWLPLGGYVKFKGDENAASTPDRERLAQMSEEEKKGAFPFKPLWQRMLVVSAGPLANFVLAFVVFCGLLAFVGAKVPSTFVGGVQVKSAAAEAGIKPGDRIVAVDGKKVELFIPDLINAIRGSNAKTQILTVKRGNDSFNVPVTPRETEIKDFFGGKVKIRAIGVVPDENNPDAMIWLKVPPAKVPIIAATQCWSIVDVSLTYLWRIVSYRADPSQLGGVIGMAQMAKSAASHGFYDLFYLVAFISVSIGMINLFPIPLLDGGHLLYYACEGVLGRPLSERTQDMGFRLGLALVIGLMIFATWNDLVRLLGSSGGHS</sequence>
<dbReference type="InterPro" id="IPR004387">
    <property type="entry name" value="Pept_M50_Zn"/>
</dbReference>
<feature type="transmembrane region" description="Helical" evidence="11">
    <location>
        <begin position="354"/>
        <end position="372"/>
    </location>
</feature>
<evidence type="ECO:0000256" key="10">
    <source>
        <dbReference type="ARBA" id="ARBA00023136"/>
    </source>
</evidence>
<comment type="caution">
    <text evidence="13">The sequence shown here is derived from an EMBL/GenBank/DDBJ whole genome shotgun (WGS) entry which is preliminary data.</text>
</comment>
<dbReference type="InterPro" id="IPR001478">
    <property type="entry name" value="PDZ"/>
</dbReference>
<gene>
    <name evidence="13" type="primary">rseP</name>
    <name evidence="13" type="ORF">GCM10008942_21090</name>
</gene>